<dbReference type="EMBL" id="UYRV01009785">
    <property type="protein sequence ID" value="VDK56882.1"/>
    <property type="molecule type" value="Genomic_DNA"/>
</dbReference>
<dbReference type="OrthoDB" id="419889at2759"/>
<keyword evidence="3" id="KW-1185">Reference proteome</keyword>
<reference evidence="2 3" key="1">
    <citation type="submission" date="2018-11" db="EMBL/GenBank/DDBJ databases">
        <authorList>
            <consortium name="Pathogen Informatics"/>
        </authorList>
    </citation>
    <scope>NUCLEOTIDE SEQUENCE [LARGE SCALE GENOMIC DNA]</scope>
</reference>
<dbReference type="Gene3D" id="2.70.40.10">
    <property type="match status" value="1"/>
</dbReference>
<evidence type="ECO:0000313" key="2">
    <source>
        <dbReference type="EMBL" id="VDK56882.1"/>
    </source>
</evidence>
<feature type="region of interest" description="Disordered" evidence="1">
    <location>
        <begin position="1"/>
        <end position="23"/>
    </location>
</feature>
<feature type="compositionally biased region" description="Polar residues" evidence="1">
    <location>
        <begin position="1"/>
        <end position="11"/>
    </location>
</feature>
<sequence>MATLTVQNENIRASGDGSECKKPKFDEQMEQRLTIRFVKLNPDAQTPAYGSLAAAGADLHSAEDCTVPAHGKLSH</sequence>
<evidence type="ECO:0000256" key="1">
    <source>
        <dbReference type="SAM" id="MobiDB-lite"/>
    </source>
</evidence>
<dbReference type="AlphaFoldDB" id="A0A3P6R237"/>
<gene>
    <name evidence="2" type="ORF">CGOC_LOCUS3796</name>
</gene>
<protein>
    <submittedName>
        <fullName evidence="2">Uncharacterized protein</fullName>
    </submittedName>
</protein>
<organism evidence="2 3">
    <name type="scientific">Cylicostephanus goldi</name>
    <name type="common">Nematode worm</name>
    <dbReference type="NCBI Taxonomy" id="71465"/>
    <lineage>
        <taxon>Eukaryota</taxon>
        <taxon>Metazoa</taxon>
        <taxon>Ecdysozoa</taxon>
        <taxon>Nematoda</taxon>
        <taxon>Chromadorea</taxon>
        <taxon>Rhabditida</taxon>
        <taxon>Rhabditina</taxon>
        <taxon>Rhabditomorpha</taxon>
        <taxon>Strongyloidea</taxon>
        <taxon>Strongylidae</taxon>
        <taxon>Cylicostephanus</taxon>
    </lineage>
</organism>
<name>A0A3P6R237_CYLGO</name>
<evidence type="ECO:0000313" key="3">
    <source>
        <dbReference type="Proteomes" id="UP000271889"/>
    </source>
</evidence>
<accession>A0A3P6R237</accession>
<dbReference type="InterPro" id="IPR036157">
    <property type="entry name" value="dUTPase-like_sf"/>
</dbReference>
<dbReference type="Proteomes" id="UP000271889">
    <property type="component" value="Unassembled WGS sequence"/>
</dbReference>
<dbReference type="SUPFAM" id="SSF51283">
    <property type="entry name" value="dUTPase-like"/>
    <property type="match status" value="1"/>
</dbReference>
<proteinExistence type="predicted"/>